<dbReference type="InterPro" id="IPR000253">
    <property type="entry name" value="FHA_dom"/>
</dbReference>
<feature type="region of interest" description="Disordered" evidence="9">
    <location>
        <begin position="414"/>
        <end position="435"/>
    </location>
</feature>
<evidence type="ECO:0000256" key="1">
    <source>
        <dbReference type="ARBA" id="ARBA00004141"/>
    </source>
</evidence>
<dbReference type="EMBL" id="JACHMN010000003">
    <property type="protein sequence ID" value="MBB5873395.1"/>
    <property type="molecule type" value="Genomic_DNA"/>
</dbReference>
<organism evidence="13 14">
    <name type="scientific">Allocatelliglobosispora scoriae</name>
    <dbReference type="NCBI Taxonomy" id="643052"/>
    <lineage>
        <taxon>Bacteria</taxon>
        <taxon>Bacillati</taxon>
        <taxon>Actinomycetota</taxon>
        <taxon>Actinomycetes</taxon>
        <taxon>Micromonosporales</taxon>
        <taxon>Micromonosporaceae</taxon>
        <taxon>Allocatelliglobosispora</taxon>
    </lineage>
</organism>
<dbReference type="Gene3D" id="2.60.200.20">
    <property type="match status" value="1"/>
</dbReference>
<keyword evidence="14" id="KW-1185">Reference proteome</keyword>
<feature type="transmembrane region" description="Helical" evidence="10">
    <location>
        <begin position="507"/>
        <end position="526"/>
    </location>
</feature>
<dbReference type="InterPro" id="IPR008984">
    <property type="entry name" value="SMAD_FHA_dom_sf"/>
</dbReference>
<evidence type="ECO:0000256" key="5">
    <source>
        <dbReference type="ARBA" id="ARBA00022741"/>
    </source>
</evidence>
<evidence type="ECO:0000256" key="2">
    <source>
        <dbReference type="ARBA" id="ARBA00022448"/>
    </source>
</evidence>
<dbReference type="Gene3D" id="3.40.50.300">
    <property type="entry name" value="P-loop containing nucleotide triphosphate hydrolases"/>
    <property type="match status" value="1"/>
</dbReference>
<keyword evidence="4 10" id="KW-0812">Transmembrane</keyword>
<feature type="compositionally biased region" description="Low complexity" evidence="9">
    <location>
        <begin position="455"/>
        <end position="488"/>
    </location>
</feature>
<dbReference type="PROSITE" id="PS50893">
    <property type="entry name" value="ABC_TRANSPORTER_2"/>
    <property type="match status" value="1"/>
</dbReference>
<dbReference type="Pfam" id="PF00005">
    <property type="entry name" value="ABC_tran"/>
    <property type="match status" value="1"/>
</dbReference>
<evidence type="ECO:0000256" key="10">
    <source>
        <dbReference type="SAM" id="Phobius"/>
    </source>
</evidence>
<dbReference type="GO" id="GO:0005524">
    <property type="term" value="F:ATP binding"/>
    <property type="evidence" value="ECO:0007669"/>
    <property type="project" value="UniProtKB-KW"/>
</dbReference>
<evidence type="ECO:0000256" key="8">
    <source>
        <dbReference type="ARBA" id="ARBA00023136"/>
    </source>
</evidence>
<dbReference type="CDD" id="cd00060">
    <property type="entry name" value="FHA"/>
    <property type="match status" value="1"/>
</dbReference>
<keyword evidence="6" id="KW-0067">ATP-binding</keyword>
<feature type="transmembrane region" description="Helical" evidence="10">
    <location>
        <begin position="572"/>
        <end position="593"/>
    </location>
</feature>
<dbReference type="Pfam" id="PF01061">
    <property type="entry name" value="ABC2_membrane"/>
    <property type="match status" value="1"/>
</dbReference>
<evidence type="ECO:0000259" key="11">
    <source>
        <dbReference type="PROSITE" id="PS50006"/>
    </source>
</evidence>
<keyword evidence="5" id="KW-0547">Nucleotide-binding</keyword>
<comment type="caution">
    <text evidence="13">The sequence shown here is derived from an EMBL/GenBank/DDBJ whole genome shotgun (WGS) entry which is preliminary data.</text>
</comment>
<dbReference type="InterPro" id="IPR003593">
    <property type="entry name" value="AAA+_ATPase"/>
</dbReference>
<dbReference type="InterPro" id="IPR015856">
    <property type="entry name" value="ABC_transpr_CbiO/EcfA_su"/>
</dbReference>
<evidence type="ECO:0000313" key="14">
    <source>
        <dbReference type="Proteomes" id="UP000587527"/>
    </source>
</evidence>
<keyword evidence="7 10" id="KW-1133">Transmembrane helix</keyword>
<dbReference type="Pfam" id="PF00498">
    <property type="entry name" value="FHA"/>
    <property type="match status" value="1"/>
</dbReference>
<dbReference type="InterPro" id="IPR050352">
    <property type="entry name" value="ABCG_transporters"/>
</dbReference>
<dbReference type="GO" id="GO:0016020">
    <property type="term" value="C:membrane"/>
    <property type="evidence" value="ECO:0007669"/>
    <property type="project" value="UniProtKB-SubCell"/>
</dbReference>
<keyword evidence="2" id="KW-0813">Transport</keyword>
<reference evidence="13 14" key="1">
    <citation type="submission" date="2020-08" db="EMBL/GenBank/DDBJ databases">
        <title>Sequencing the genomes of 1000 actinobacteria strains.</title>
        <authorList>
            <person name="Klenk H.-P."/>
        </authorList>
    </citation>
    <scope>NUCLEOTIDE SEQUENCE [LARGE SCALE GENOMIC DNA]</scope>
    <source>
        <strain evidence="13 14">DSM 45362</strain>
    </source>
</reference>
<keyword evidence="3" id="KW-0597">Phosphoprotein</keyword>
<feature type="transmembrane region" description="Helical" evidence="10">
    <location>
        <begin position="655"/>
        <end position="677"/>
    </location>
</feature>
<comment type="subcellular location">
    <subcellularLocation>
        <location evidence="1">Membrane</location>
        <topology evidence="1">Multi-pass membrane protein</topology>
    </subcellularLocation>
</comment>
<dbReference type="FunFam" id="3.40.50.300:FF:000474">
    <property type="entry name" value="Putative ABC transporter ATP-binding subunit"/>
    <property type="match status" value="1"/>
</dbReference>
<dbReference type="SUPFAM" id="SSF49879">
    <property type="entry name" value="SMAD/FHA domain"/>
    <property type="match status" value="1"/>
</dbReference>
<dbReference type="AlphaFoldDB" id="A0A841C0E0"/>
<sequence>MTMNDQAGLSTAPLGEPVAVLSSTGTIRIGRDPDNDIVLPDLWVSGKHAEIRPGGGTGHQIVDLGSTNGIHHNGKRVQRGSLDAGDRFTVGRHEFLYDGDEIFQHDDQGPTSVIADDITVDIGKANLLDDVSFALHHGSLLGIIGPSGCGKSTLLKTMTGFRVPTRGSIKYDGRDLYDNYSELRHRIGMVPQDDVLHRQLTVERALSFAASLRFANDVPRKQRKQRVREVIELLGLTERAKQRIDTLSGGQRKRTSVALELLTEPSLLALDEPTSGLDPALDKEVMRELRLLADRGRTVVVVTHSVLHLDICDRVMVMCLGGRMGYFGPPDGVLEFFGSEDYADVFHKVTHDAQRWAQRFRNSDVYRKFIGELSLQLLSPDDIDVSDSMTIAIPTPRSADAVAPVIEDLSAAAGPEAPADAAADTTAVDTAAAPTDAETVAESVAATATATAPAAATAAAPAPTGTATGSAPVTAKATARVPAAPAKPAGERKPAGESKDISMTYRALHPLAPLRAFVTLSLRLIAVIFSDRGYSFFLLGLPLALAVLSHAVPGEMGLSPDPKGYSLEAQRLLVVFVIGAAFMGVAIAIREIVNEQSIYRRERAIGLSPGAYLASKVLIFLIIDAVQCCLFVYLAMLGRPKPADALILGDPMIEIMIAVTMVALTSTALGLLASALVRTTEQTTPILVVSVMAQLVLSGGLFAIEGQQVLEYISMIDPSRWGFAAAAATTDLVRFPFPDALWTHVASNWWRAIAIMGVQILVLLGATRLALRRFEPGNG</sequence>
<dbReference type="InterPro" id="IPR027417">
    <property type="entry name" value="P-loop_NTPase"/>
</dbReference>
<dbReference type="InterPro" id="IPR003439">
    <property type="entry name" value="ABC_transporter-like_ATP-bd"/>
</dbReference>
<feature type="region of interest" description="Disordered" evidence="9">
    <location>
        <begin position="455"/>
        <end position="498"/>
    </location>
</feature>
<feature type="domain" description="FHA" evidence="11">
    <location>
        <begin position="27"/>
        <end position="77"/>
    </location>
</feature>
<dbReference type="GO" id="GO:0140359">
    <property type="term" value="F:ABC-type transporter activity"/>
    <property type="evidence" value="ECO:0007669"/>
    <property type="project" value="InterPro"/>
</dbReference>
<evidence type="ECO:0000313" key="13">
    <source>
        <dbReference type="EMBL" id="MBB5873395.1"/>
    </source>
</evidence>
<keyword evidence="8 10" id="KW-0472">Membrane</keyword>
<accession>A0A841C0E0</accession>
<feature type="transmembrane region" description="Helical" evidence="10">
    <location>
        <begin position="533"/>
        <end position="552"/>
    </location>
</feature>
<dbReference type="PANTHER" id="PTHR48041:SF139">
    <property type="entry name" value="PROTEIN SCARLET"/>
    <property type="match status" value="1"/>
</dbReference>
<dbReference type="SUPFAM" id="SSF52540">
    <property type="entry name" value="P-loop containing nucleoside triphosphate hydrolases"/>
    <property type="match status" value="1"/>
</dbReference>
<dbReference type="GO" id="GO:0016887">
    <property type="term" value="F:ATP hydrolysis activity"/>
    <property type="evidence" value="ECO:0007669"/>
    <property type="project" value="InterPro"/>
</dbReference>
<feature type="transmembrane region" description="Helical" evidence="10">
    <location>
        <begin position="749"/>
        <end position="771"/>
    </location>
</feature>
<dbReference type="PRINTS" id="PR00364">
    <property type="entry name" value="DISEASERSIST"/>
</dbReference>
<feature type="transmembrane region" description="Helical" evidence="10">
    <location>
        <begin position="613"/>
        <end position="635"/>
    </location>
</feature>
<evidence type="ECO:0000256" key="3">
    <source>
        <dbReference type="ARBA" id="ARBA00022553"/>
    </source>
</evidence>
<protein>
    <submittedName>
        <fullName evidence="13">ABC-type multidrug transport system ATPase subunit</fullName>
    </submittedName>
</protein>
<name>A0A841C0E0_9ACTN</name>
<dbReference type="PANTHER" id="PTHR48041">
    <property type="entry name" value="ABC TRANSPORTER G FAMILY MEMBER 28"/>
    <property type="match status" value="1"/>
</dbReference>
<dbReference type="InterPro" id="IPR013525">
    <property type="entry name" value="ABC2_TM"/>
</dbReference>
<evidence type="ECO:0000256" key="4">
    <source>
        <dbReference type="ARBA" id="ARBA00022692"/>
    </source>
</evidence>
<evidence type="ECO:0000259" key="12">
    <source>
        <dbReference type="PROSITE" id="PS50893"/>
    </source>
</evidence>
<evidence type="ECO:0000256" key="6">
    <source>
        <dbReference type="ARBA" id="ARBA00022840"/>
    </source>
</evidence>
<proteinExistence type="predicted"/>
<evidence type="ECO:0000256" key="9">
    <source>
        <dbReference type="SAM" id="MobiDB-lite"/>
    </source>
</evidence>
<dbReference type="PROSITE" id="PS50006">
    <property type="entry name" value="FHA_DOMAIN"/>
    <property type="match status" value="1"/>
</dbReference>
<dbReference type="SMART" id="SM00240">
    <property type="entry name" value="FHA"/>
    <property type="match status" value="1"/>
</dbReference>
<evidence type="ECO:0000256" key="7">
    <source>
        <dbReference type="ARBA" id="ARBA00022989"/>
    </source>
</evidence>
<gene>
    <name evidence="13" type="ORF">F4553_006829</name>
</gene>
<feature type="transmembrane region" description="Helical" evidence="10">
    <location>
        <begin position="684"/>
        <end position="704"/>
    </location>
</feature>
<feature type="domain" description="ABC transporter" evidence="12">
    <location>
        <begin position="113"/>
        <end position="346"/>
    </location>
</feature>
<dbReference type="CDD" id="cd03225">
    <property type="entry name" value="ABC_cobalt_CbiO_domain1"/>
    <property type="match status" value="1"/>
</dbReference>
<dbReference type="Proteomes" id="UP000587527">
    <property type="component" value="Unassembled WGS sequence"/>
</dbReference>
<feature type="compositionally biased region" description="Basic and acidic residues" evidence="9">
    <location>
        <begin position="489"/>
        <end position="498"/>
    </location>
</feature>
<dbReference type="SMART" id="SM00382">
    <property type="entry name" value="AAA"/>
    <property type="match status" value="1"/>
</dbReference>